<dbReference type="PANTHER" id="PTHR42799:SF2">
    <property type="entry name" value="MITOCHONDRIAL PEPTIDE METHIONINE SULFOXIDE REDUCTASE"/>
    <property type="match status" value="1"/>
</dbReference>
<keyword evidence="2 6" id="KW-0560">Oxidoreductase</keyword>
<dbReference type="Gene3D" id="3.30.1060.10">
    <property type="entry name" value="Peptide methionine sulphoxide reductase MsrA"/>
    <property type="match status" value="1"/>
</dbReference>
<dbReference type="SUPFAM" id="SSF55068">
    <property type="entry name" value="Peptide methionine sulfoxide reductase"/>
    <property type="match status" value="1"/>
</dbReference>
<dbReference type="GO" id="GO:0008113">
    <property type="term" value="F:peptide-methionine (S)-S-oxide reductase activity"/>
    <property type="evidence" value="ECO:0007669"/>
    <property type="project" value="UniProtKB-EC"/>
</dbReference>
<dbReference type="GO" id="GO:0005737">
    <property type="term" value="C:cytoplasm"/>
    <property type="evidence" value="ECO:0007669"/>
    <property type="project" value="TreeGrafter"/>
</dbReference>
<evidence type="ECO:0000313" key="7">
    <source>
        <dbReference type="Proteomes" id="UP000005309"/>
    </source>
</evidence>
<comment type="catalytic activity">
    <reaction evidence="4">
        <text>[thioredoxin]-disulfide + L-methionine + H2O = L-methionine (S)-S-oxide + [thioredoxin]-dithiol</text>
        <dbReference type="Rhea" id="RHEA:19993"/>
        <dbReference type="Rhea" id="RHEA-COMP:10698"/>
        <dbReference type="Rhea" id="RHEA-COMP:10700"/>
        <dbReference type="ChEBI" id="CHEBI:15377"/>
        <dbReference type="ChEBI" id="CHEBI:29950"/>
        <dbReference type="ChEBI" id="CHEBI:50058"/>
        <dbReference type="ChEBI" id="CHEBI:57844"/>
        <dbReference type="ChEBI" id="CHEBI:58772"/>
        <dbReference type="EC" id="1.8.4.11"/>
    </reaction>
</comment>
<dbReference type="InterPro" id="IPR050162">
    <property type="entry name" value="MsrA_MetSO_reductase"/>
</dbReference>
<feature type="domain" description="Peptide methionine sulphoxide reductase MsrA" evidence="5">
    <location>
        <begin position="6"/>
        <end position="170"/>
    </location>
</feature>
<dbReference type="HOGENOM" id="CLU_031040_10_2_9"/>
<dbReference type="GO" id="GO:0033744">
    <property type="term" value="F:L-methionine:thioredoxin-disulfide S-oxidoreductase activity"/>
    <property type="evidence" value="ECO:0007669"/>
    <property type="project" value="RHEA"/>
</dbReference>
<comment type="catalytic activity">
    <reaction evidence="3">
        <text>L-methionyl-[protein] + [thioredoxin]-disulfide + H2O = L-methionyl-(S)-S-oxide-[protein] + [thioredoxin]-dithiol</text>
        <dbReference type="Rhea" id="RHEA:14217"/>
        <dbReference type="Rhea" id="RHEA-COMP:10698"/>
        <dbReference type="Rhea" id="RHEA-COMP:10700"/>
        <dbReference type="Rhea" id="RHEA-COMP:12313"/>
        <dbReference type="Rhea" id="RHEA-COMP:12315"/>
        <dbReference type="ChEBI" id="CHEBI:15377"/>
        <dbReference type="ChEBI" id="CHEBI:16044"/>
        <dbReference type="ChEBI" id="CHEBI:29950"/>
        <dbReference type="ChEBI" id="CHEBI:44120"/>
        <dbReference type="ChEBI" id="CHEBI:50058"/>
        <dbReference type="EC" id="1.8.4.11"/>
    </reaction>
</comment>
<dbReference type="InterPro" id="IPR036509">
    <property type="entry name" value="Met_Sox_Rdtase_MsrA_sf"/>
</dbReference>
<dbReference type="Pfam" id="PF01625">
    <property type="entry name" value="PMSR"/>
    <property type="match status" value="1"/>
</dbReference>
<gene>
    <name evidence="6" type="ORF">HMPREF0908_1605</name>
</gene>
<keyword evidence="7" id="KW-1185">Reference proteome</keyword>
<accession>C4V511</accession>
<proteinExistence type="predicted"/>
<dbReference type="GO" id="GO:0034599">
    <property type="term" value="P:cellular response to oxidative stress"/>
    <property type="evidence" value="ECO:0007669"/>
    <property type="project" value="TreeGrafter"/>
</dbReference>
<dbReference type="RefSeq" id="WP_006690339.1">
    <property type="nucleotide sequence ID" value="NZ_GG694006.1"/>
</dbReference>
<dbReference type="PANTHER" id="PTHR42799">
    <property type="entry name" value="MITOCHONDRIAL PEPTIDE METHIONINE SULFOXIDE REDUCTASE"/>
    <property type="match status" value="1"/>
</dbReference>
<protein>
    <recommendedName>
        <fullName evidence="1">peptide-methionine (S)-S-oxide reductase</fullName>
        <ecNumber evidence="1">1.8.4.11</ecNumber>
    </recommendedName>
</protein>
<reference evidence="6 7" key="1">
    <citation type="submission" date="2009-04" db="EMBL/GenBank/DDBJ databases">
        <authorList>
            <person name="Qin X."/>
            <person name="Bachman B."/>
            <person name="Battles P."/>
            <person name="Bell A."/>
            <person name="Bess C."/>
            <person name="Bickham C."/>
            <person name="Chaboub L."/>
            <person name="Chen D."/>
            <person name="Coyle M."/>
            <person name="Deiros D.R."/>
            <person name="Dinh H."/>
            <person name="Forbes L."/>
            <person name="Fowler G."/>
            <person name="Francisco L."/>
            <person name="Fu Q."/>
            <person name="Gubbala S."/>
            <person name="Hale W."/>
            <person name="Han Y."/>
            <person name="Hemphill L."/>
            <person name="Highlander S.K."/>
            <person name="Hirani K."/>
            <person name="Hogues M."/>
            <person name="Jackson L."/>
            <person name="Jakkamsetti A."/>
            <person name="Javaid M."/>
            <person name="Jiang H."/>
            <person name="Korchina V."/>
            <person name="Kovar C."/>
            <person name="Lara F."/>
            <person name="Lee S."/>
            <person name="Mata R."/>
            <person name="Mathew T."/>
            <person name="Moen C."/>
            <person name="Morales K."/>
            <person name="Munidasa M."/>
            <person name="Nazareth L."/>
            <person name="Ngo R."/>
            <person name="Nguyen L."/>
            <person name="Okwuonu G."/>
            <person name="Ongeri F."/>
            <person name="Patil S."/>
            <person name="Petrosino J."/>
            <person name="Pham C."/>
            <person name="Pham P."/>
            <person name="Pu L.-L."/>
            <person name="Puazo M."/>
            <person name="Raj R."/>
            <person name="Reid J."/>
            <person name="Rouhana J."/>
            <person name="Saada N."/>
            <person name="Shang Y."/>
            <person name="Simmons D."/>
            <person name="Thornton R."/>
            <person name="Warren J."/>
            <person name="Weissenberger G."/>
            <person name="Zhang J."/>
            <person name="Zhang L."/>
            <person name="Zhou C."/>
            <person name="Zhu D."/>
            <person name="Muzny D."/>
            <person name="Worley K."/>
            <person name="Gibbs R."/>
        </authorList>
    </citation>
    <scope>NUCLEOTIDE SEQUENCE [LARGE SCALE GENOMIC DNA]</scope>
    <source>
        <strain evidence="6 7">ATCC 43531</strain>
    </source>
</reference>
<dbReference type="eggNOG" id="COG0225">
    <property type="taxonomic scope" value="Bacteria"/>
</dbReference>
<dbReference type="EMBL" id="ACLA01000022">
    <property type="protein sequence ID" value="EEQ48059.1"/>
    <property type="molecule type" value="Genomic_DNA"/>
</dbReference>
<dbReference type="InterPro" id="IPR002569">
    <property type="entry name" value="Met_Sox_Rdtase_MsrA_dom"/>
</dbReference>
<dbReference type="EC" id="1.8.4.11" evidence="1"/>
<evidence type="ECO:0000256" key="4">
    <source>
        <dbReference type="ARBA" id="ARBA00048782"/>
    </source>
</evidence>
<dbReference type="Proteomes" id="UP000005309">
    <property type="component" value="Unassembled WGS sequence"/>
</dbReference>
<evidence type="ECO:0000313" key="6">
    <source>
        <dbReference type="EMBL" id="EEQ48059.1"/>
    </source>
</evidence>
<evidence type="ECO:0000256" key="3">
    <source>
        <dbReference type="ARBA" id="ARBA00047806"/>
    </source>
</evidence>
<name>C4V511_9FIRM</name>
<dbReference type="OrthoDB" id="4174719at2"/>
<evidence type="ECO:0000256" key="1">
    <source>
        <dbReference type="ARBA" id="ARBA00012502"/>
    </source>
</evidence>
<sequence length="185" mass="20576">MTKRICLSGADMYELEEVFRGRRGIVSVRTGYINAAPQTAHEDALTGASGGRVGVEIVYDPKKTDISQLLDLHFSVVTPYSIDGQGYVRGPMYRAGIFYESAEDEPQIALYLTFLAGKGRCPATGEHLTLNDPNSSAAARRVMHATMERLTSFQPAEEKHQGYLQRHPEAKTYIDLARLRELVKL</sequence>
<comment type="caution">
    <text evidence="6">The sequence shown here is derived from an EMBL/GenBank/DDBJ whole genome shotgun (WGS) entry which is preliminary data.</text>
</comment>
<evidence type="ECO:0000256" key="2">
    <source>
        <dbReference type="ARBA" id="ARBA00023002"/>
    </source>
</evidence>
<evidence type="ECO:0000259" key="5">
    <source>
        <dbReference type="Pfam" id="PF01625"/>
    </source>
</evidence>
<dbReference type="STRING" id="638302.HMPREF0908_1605"/>
<organism evidence="6 7">
    <name type="scientific">Selenomonas flueggei ATCC 43531</name>
    <dbReference type="NCBI Taxonomy" id="638302"/>
    <lineage>
        <taxon>Bacteria</taxon>
        <taxon>Bacillati</taxon>
        <taxon>Bacillota</taxon>
        <taxon>Negativicutes</taxon>
        <taxon>Selenomonadales</taxon>
        <taxon>Selenomonadaceae</taxon>
        <taxon>Selenomonas</taxon>
    </lineage>
</organism>
<dbReference type="AlphaFoldDB" id="C4V511"/>